<dbReference type="Proteomes" id="UP001174909">
    <property type="component" value="Unassembled WGS sequence"/>
</dbReference>
<keyword evidence="3" id="KW-0396">Initiation factor</keyword>
<keyword evidence="3" id="KW-0648">Protein biosynthesis</keyword>
<organism evidence="3 4">
    <name type="scientific">Geodia barretti</name>
    <name type="common">Barrett's horny sponge</name>
    <dbReference type="NCBI Taxonomy" id="519541"/>
    <lineage>
        <taxon>Eukaryota</taxon>
        <taxon>Metazoa</taxon>
        <taxon>Porifera</taxon>
        <taxon>Demospongiae</taxon>
        <taxon>Heteroscleromorpha</taxon>
        <taxon>Tetractinellida</taxon>
        <taxon>Astrophorina</taxon>
        <taxon>Geodiidae</taxon>
        <taxon>Geodia</taxon>
    </lineage>
</organism>
<evidence type="ECO:0000256" key="1">
    <source>
        <dbReference type="SAM" id="MobiDB-lite"/>
    </source>
</evidence>
<feature type="region of interest" description="Disordered" evidence="1">
    <location>
        <begin position="75"/>
        <end position="102"/>
    </location>
</feature>
<dbReference type="GO" id="GO:0005852">
    <property type="term" value="C:eukaryotic translation initiation factor 3 complex"/>
    <property type="evidence" value="ECO:0007669"/>
    <property type="project" value="InterPro"/>
</dbReference>
<sequence>MFELPVKEVHSIVSRMIIKEELLASLDEPTRTIVLHHAKPNRLQCQTVLLAEKISTLADHNEELMKLKHAGPWSVQNQNAPFSRHPHSNWQSKFRRGQHSHR</sequence>
<dbReference type="SUPFAM" id="SSF46785">
    <property type="entry name" value="Winged helix' DNA-binding domain"/>
    <property type="match status" value="1"/>
</dbReference>
<dbReference type="PANTHER" id="PTHR13937:SF0">
    <property type="entry name" value="EUKARYOTIC TRANSLATION INITIATION FACTOR 3 SUBUNIT C-RELATED"/>
    <property type="match status" value="1"/>
</dbReference>
<dbReference type="GO" id="GO:0003743">
    <property type="term" value="F:translation initiation factor activity"/>
    <property type="evidence" value="ECO:0007669"/>
    <property type="project" value="UniProtKB-KW"/>
</dbReference>
<dbReference type="GO" id="GO:0031369">
    <property type="term" value="F:translation initiation factor binding"/>
    <property type="evidence" value="ECO:0007669"/>
    <property type="project" value="InterPro"/>
</dbReference>
<protein>
    <submittedName>
        <fullName evidence="3">Eukaryotic translation initiation factor 3 subunit C</fullName>
    </submittedName>
</protein>
<feature type="domain" description="PCI" evidence="2">
    <location>
        <begin position="2"/>
        <end position="37"/>
    </location>
</feature>
<gene>
    <name evidence="3" type="ORF">GBAR_LOCUS19479</name>
</gene>
<evidence type="ECO:0000259" key="2">
    <source>
        <dbReference type="Pfam" id="PF01399"/>
    </source>
</evidence>
<dbReference type="AlphaFoldDB" id="A0AA35SRI6"/>
<dbReference type="PANTHER" id="PTHR13937">
    <property type="entry name" value="EUKARYOTIC TRANSLATION INITATION FACTOR 3, SUBUNIT 8 EIF3S8 -RELATED"/>
    <property type="match status" value="1"/>
</dbReference>
<proteinExistence type="predicted"/>
<reference evidence="3" key="1">
    <citation type="submission" date="2023-03" db="EMBL/GenBank/DDBJ databases">
        <authorList>
            <person name="Steffen K."/>
            <person name="Cardenas P."/>
        </authorList>
    </citation>
    <scope>NUCLEOTIDE SEQUENCE</scope>
</reference>
<dbReference type="EMBL" id="CASHTH010002746">
    <property type="protein sequence ID" value="CAI8034633.1"/>
    <property type="molecule type" value="Genomic_DNA"/>
</dbReference>
<dbReference type="InterPro" id="IPR036390">
    <property type="entry name" value="WH_DNA-bd_sf"/>
</dbReference>
<dbReference type="GO" id="GO:0003723">
    <property type="term" value="F:RNA binding"/>
    <property type="evidence" value="ECO:0007669"/>
    <property type="project" value="InterPro"/>
</dbReference>
<dbReference type="InterPro" id="IPR000717">
    <property type="entry name" value="PCI_dom"/>
</dbReference>
<evidence type="ECO:0000313" key="4">
    <source>
        <dbReference type="Proteomes" id="UP001174909"/>
    </source>
</evidence>
<comment type="caution">
    <text evidence="3">The sequence shown here is derived from an EMBL/GenBank/DDBJ whole genome shotgun (WGS) entry which is preliminary data.</text>
</comment>
<accession>A0AA35SRI6</accession>
<dbReference type="InterPro" id="IPR027516">
    <property type="entry name" value="EIF3C"/>
</dbReference>
<dbReference type="Pfam" id="PF01399">
    <property type="entry name" value="PCI"/>
    <property type="match status" value="1"/>
</dbReference>
<feature type="compositionally biased region" description="Basic residues" evidence="1">
    <location>
        <begin position="93"/>
        <end position="102"/>
    </location>
</feature>
<evidence type="ECO:0000313" key="3">
    <source>
        <dbReference type="EMBL" id="CAI8034633.1"/>
    </source>
</evidence>
<keyword evidence="4" id="KW-1185">Reference proteome</keyword>
<name>A0AA35SRI6_GEOBA</name>